<evidence type="ECO:0000313" key="1">
    <source>
        <dbReference type="EMBL" id="ABC62332.1"/>
    </source>
</evidence>
<dbReference type="Proteomes" id="UP000008808">
    <property type="component" value="Chromosome"/>
</dbReference>
<dbReference type="Gene3D" id="2.160.20.80">
    <property type="entry name" value="E3 ubiquitin-protein ligase SopA"/>
    <property type="match status" value="1"/>
</dbReference>
<dbReference type="Pfam" id="PF00805">
    <property type="entry name" value="Pentapeptide"/>
    <property type="match status" value="1"/>
</dbReference>
<keyword evidence="2" id="KW-1185">Reference proteome</keyword>
<dbReference type="AlphaFoldDB" id="Q2NDA9"/>
<gene>
    <name evidence="1" type="ordered locus">ELI_01200</name>
</gene>
<organism evidence="1 2">
    <name type="scientific">Erythrobacter litoralis (strain HTCC2594)</name>
    <dbReference type="NCBI Taxonomy" id="314225"/>
    <lineage>
        <taxon>Bacteria</taxon>
        <taxon>Pseudomonadati</taxon>
        <taxon>Pseudomonadota</taxon>
        <taxon>Alphaproteobacteria</taxon>
        <taxon>Sphingomonadales</taxon>
        <taxon>Erythrobacteraceae</taxon>
        <taxon>Erythrobacter/Porphyrobacter group</taxon>
        <taxon>Erythrobacter</taxon>
    </lineage>
</organism>
<dbReference type="KEGG" id="eli:ELI_01200"/>
<reference evidence="2" key="1">
    <citation type="journal article" date="2009" name="J. Bacteriol.">
        <title>Complete genome sequence of Erythrobacter litoralis HTCC2594.</title>
        <authorList>
            <person name="Oh H.M."/>
            <person name="Giovannoni S.J."/>
            <person name="Ferriera S."/>
            <person name="Johnson J."/>
            <person name="Cho J.C."/>
        </authorList>
    </citation>
    <scope>NUCLEOTIDE SEQUENCE [LARGE SCALE GENOMIC DNA]</scope>
    <source>
        <strain evidence="2">HTCC2594</strain>
    </source>
</reference>
<dbReference type="PANTHER" id="PTHR14136">
    <property type="entry name" value="BTB_POZ DOMAIN-CONTAINING PROTEIN KCTD9"/>
    <property type="match status" value="1"/>
</dbReference>
<dbReference type="PANTHER" id="PTHR14136:SF17">
    <property type="entry name" value="BTB_POZ DOMAIN-CONTAINING PROTEIN KCTD9"/>
    <property type="match status" value="1"/>
</dbReference>
<dbReference type="InterPro" id="IPR001646">
    <property type="entry name" value="5peptide_repeat"/>
</dbReference>
<dbReference type="STRING" id="314225.ELI_01200"/>
<evidence type="ECO:0000313" key="2">
    <source>
        <dbReference type="Proteomes" id="UP000008808"/>
    </source>
</evidence>
<evidence type="ECO:0008006" key="3">
    <source>
        <dbReference type="Google" id="ProtNLM"/>
    </source>
</evidence>
<name>Q2NDA9_ERYLH</name>
<dbReference type="eggNOG" id="COG1357">
    <property type="taxonomic scope" value="Bacteria"/>
</dbReference>
<dbReference type="SUPFAM" id="SSF141571">
    <property type="entry name" value="Pentapeptide repeat-like"/>
    <property type="match status" value="1"/>
</dbReference>
<sequence>MKMFETLLAVVASATSVQTDDDLAARAISACGFAEFDVTPIDAGSASDFEDFATQVEAALGEKIMIVGGDLSGADMRRLSGSLPGSCFYQTKLSGTDWSGTDLIGTKFVGTDLSGARFEGTNLTDARLVGVDAGGANFADAKLGNARWVGQNFGSKLAGASFVGAYLNYFTFDCGITMDMQCGGSSGVDFSGANLSNADLASYPIWGLDTFTGADFNRAFISPRAVKYLDDVEVRRSITLGHRSDEAGDRRAQVRLTTAEFTELKASIETQTDEPSFDCAKASIKAEVLICAEYQSGLRHMDRDLSSLYRHAVKRGATSQREQRAWLRQRNRCDSAECVAQAYQARMDALFGAVGVELVLTPNAALEFEEDLLPVADTMRSSALYQKMVPVIRSFSMQSVTLTAMEDGRILARGEAVGGNAHTCSLHGDALVYDPDTGWYAGELDDGALVPILRVWDNRLFFRYSGNMGDTPDEAADFITCGARAGFGEMRAVGK</sequence>
<dbReference type="HOGENOM" id="CLU_550673_0_0_5"/>
<dbReference type="EMBL" id="CP000157">
    <property type="protein sequence ID" value="ABC62332.1"/>
    <property type="molecule type" value="Genomic_DNA"/>
</dbReference>
<proteinExistence type="predicted"/>
<dbReference type="eggNOG" id="COG4461">
    <property type="taxonomic scope" value="Bacteria"/>
</dbReference>
<accession>Q2NDA9</accession>
<protein>
    <recommendedName>
        <fullName evidence="3">Lysozyme inhibitor LprI N-terminal domain-containing protein</fullName>
    </recommendedName>
</protein>
<dbReference type="InterPro" id="IPR051082">
    <property type="entry name" value="Pentapeptide-BTB/POZ_domain"/>
</dbReference>